<dbReference type="Pfam" id="PF01370">
    <property type="entry name" value="Epimerase"/>
    <property type="match status" value="1"/>
</dbReference>
<evidence type="ECO:0000259" key="3">
    <source>
        <dbReference type="Pfam" id="PF08338"/>
    </source>
</evidence>
<dbReference type="Gene3D" id="3.40.50.720">
    <property type="entry name" value="NAD(P)-binding Rossmann-like Domain"/>
    <property type="match status" value="1"/>
</dbReference>
<dbReference type="InterPro" id="IPR010099">
    <property type="entry name" value="SDR39U1"/>
</dbReference>
<accession>A0A398B3L2</accession>
<comment type="caution">
    <text evidence="4">The sequence shown here is derived from an EMBL/GenBank/DDBJ whole genome shotgun (WGS) entry which is preliminary data.</text>
</comment>
<protein>
    <submittedName>
        <fullName evidence="4">TIGR01777 family protein</fullName>
    </submittedName>
</protein>
<evidence type="ECO:0000313" key="4">
    <source>
        <dbReference type="EMBL" id="RID84392.1"/>
    </source>
</evidence>
<proteinExistence type="inferred from homology"/>
<reference evidence="4 5" key="1">
    <citation type="submission" date="2018-08" db="EMBL/GenBank/DDBJ databases">
        <title>Bacillus jemisoniae sp. nov., Bacillus chryseoplanitiae sp. nov., Bacillus resnikiae sp. nov., and Bacillus frankliniae sp. nov., isolated from Viking spacecraft and associated surfaces.</title>
        <authorList>
            <person name="Seuylemezian A."/>
            <person name="Vaishampayan P."/>
        </authorList>
    </citation>
    <scope>NUCLEOTIDE SEQUENCE [LARGE SCALE GENOMIC DNA]</scope>
    <source>
        <strain evidence="4 5">JJ-247</strain>
    </source>
</reference>
<dbReference type="InterPro" id="IPR036291">
    <property type="entry name" value="NAD(P)-bd_dom_sf"/>
</dbReference>
<comment type="similarity">
    <text evidence="1">Belongs to the NAD(P)-dependent epimerase/dehydratase family. SDR39U1 subfamily.</text>
</comment>
<dbReference type="SUPFAM" id="SSF51735">
    <property type="entry name" value="NAD(P)-binding Rossmann-fold domains"/>
    <property type="match status" value="1"/>
</dbReference>
<sequence length="307" mass="33336">MRVAVTGGTGLVGKALCRFLTDNGHEAIVLTRKSTAKAEAAAGPKSKGGGVRFVRWLNDGDRPEKELKGIHAIVNLAGATINTRWTEEGKKRIIESRLQAGEEVNRIISAMENKPAILVNASAIGIYGTSLDHTFTERLDADGEDFLAYTARKWEAVAGKASDLGLRTVLCRFGVILDSDEGALPRMALPYRLFAGGTVGSGRQWISWIHIEDVVRGILFAIDNPNLAGPVNFTSPDPVRMKDFGRSLSVAIGKPHWLPVPTFALKLMLGEMSVLVLEGQKVLPKKLLENGFSFNYPVLDQALADIF</sequence>
<dbReference type="InterPro" id="IPR013549">
    <property type="entry name" value="DUF1731"/>
</dbReference>
<dbReference type="AlphaFoldDB" id="A0A398B3L2"/>
<feature type="domain" description="DUF1731" evidence="3">
    <location>
        <begin position="260"/>
        <end position="306"/>
    </location>
</feature>
<feature type="domain" description="NAD-dependent epimerase/dehydratase" evidence="2">
    <location>
        <begin position="3"/>
        <end position="227"/>
    </location>
</feature>
<dbReference type="PANTHER" id="PTHR11092:SF0">
    <property type="entry name" value="EPIMERASE FAMILY PROTEIN SDR39U1"/>
    <property type="match status" value="1"/>
</dbReference>
<dbReference type="InterPro" id="IPR001509">
    <property type="entry name" value="Epimerase_deHydtase"/>
</dbReference>
<dbReference type="EMBL" id="QWVT01000021">
    <property type="protein sequence ID" value="RID84392.1"/>
    <property type="molecule type" value="Genomic_DNA"/>
</dbReference>
<evidence type="ECO:0000256" key="1">
    <source>
        <dbReference type="ARBA" id="ARBA00009353"/>
    </source>
</evidence>
<keyword evidence="5" id="KW-1185">Reference proteome</keyword>
<evidence type="ECO:0000313" key="5">
    <source>
        <dbReference type="Proteomes" id="UP000265816"/>
    </source>
</evidence>
<evidence type="ECO:0000259" key="2">
    <source>
        <dbReference type="Pfam" id="PF01370"/>
    </source>
</evidence>
<name>A0A398B3L2_9BACI</name>
<dbReference type="Pfam" id="PF08338">
    <property type="entry name" value="DUF1731"/>
    <property type="match status" value="1"/>
</dbReference>
<dbReference type="Proteomes" id="UP000265816">
    <property type="component" value="Unassembled WGS sequence"/>
</dbReference>
<organism evidence="4 5">
    <name type="scientific">Mesobacillus zeae</name>
    <dbReference type="NCBI Taxonomy" id="1917180"/>
    <lineage>
        <taxon>Bacteria</taxon>
        <taxon>Bacillati</taxon>
        <taxon>Bacillota</taxon>
        <taxon>Bacilli</taxon>
        <taxon>Bacillales</taxon>
        <taxon>Bacillaceae</taxon>
        <taxon>Mesobacillus</taxon>
    </lineage>
</organism>
<dbReference type="CDD" id="cd05242">
    <property type="entry name" value="SDR_a8"/>
    <property type="match status" value="1"/>
</dbReference>
<dbReference type="RefSeq" id="WP_119113253.1">
    <property type="nucleotide sequence ID" value="NZ_CBCSEO010000007.1"/>
</dbReference>
<dbReference type="PANTHER" id="PTHR11092">
    <property type="entry name" value="SUGAR NUCLEOTIDE EPIMERASE RELATED"/>
    <property type="match status" value="1"/>
</dbReference>
<gene>
    <name evidence="4" type="ORF">D1970_12715</name>
</gene>
<dbReference type="NCBIfam" id="TIGR01777">
    <property type="entry name" value="yfcH"/>
    <property type="match status" value="1"/>
</dbReference>
<dbReference type="OrthoDB" id="9801773at2"/>